<gene>
    <name evidence="2" type="ORF">J4032_34795</name>
</gene>
<dbReference type="SUPFAM" id="SSF56112">
    <property type="entry name" value="Protein kinase-like (PK-like)"/>
    <property type="match status" value="1"/>
</dbReference>
<proteinExistence type="predicted"/>
<dbReference type="InterPro" id="IPR002575">
    <property type="entry name" value="Aminoglycoside_PTrfase"/>
</dbReference>
<dbReference type="Proteomes" id="UP000828924">
    <property type="component" value="Chromosome"/>
</dbReference>
<reference evidence="2 3" key="1">
    <citation type="submission" date="2021-03" db="EMBL/GenBank/DDBJ databases">
        <title>Complete genome of Streptomyces formicae strain 1H-GS9 (DSM 100524).</title>
        <authorList>
            <person name="Atanasov K.E."/>
            <person name="Altabella T."/>
            <person name="Ferrer A."/>
        </authorList>
    </citation>
    <scope>NUCLEOTIDE SEQUENCE [LARGE SCALE GENOMIC DNA]</scope>
    <source>
        <strain evidence="2 3">1H-GS9</strain>
    </source>
</reference>
<dbReference type="InterPro" id="IPR052077">
    <property type="entry name" value="CcrZ_PhaseVar_Mediator"/>
</dbReference>
<feature type="domain" description="Aminoglycoside phosphotransferase" evidence="1">
    <location>
        <begin position="95"/>
        <end position="268"/>
    </location>
</feature>
<dbReference type="PANTHER" id="PTHR40086:SF1">
    <property type="entry name" value="CELL CYCLE REGULATOR CCRZ"/>
    <property type="match status" value="1"/>
</dbReference>
<accession>A0ABY3WWM4</accession>
<dbReference type="RefSeq" id="WP_242338162.1">
    <property type="nucleotide sequence ID" value="NZ_CP071872.1"/>
</dbReference>
<keyword evidence="3" id="KW-1185">Reference proteome</keyword>
<evidence type="ECO:0000313" key="2">
    <source>
        <dbReference type="EMBL" id="UNM15956.1"/>
    </source>
</evidence>
<evidence type="ECO:0000259" key="1">
    <source>
        <dbReference type="Pfam" id="PF01636"/>
    </source>
</evidence>
<dbReference type="EMBL" id="CP071872">
    <property type="protein sequence ID" value="UNM15956.1"/>
    <property type="molecule type" value="Genomic_DNA"/>
</dbReference>
<dbReference type="Gene3D" id="3.90.1200.10">
    <property type="match status" value="1"/>
</dbReference>
<dbReference type="InterPro" id="IPR011009">
    <property type="entry name" value="Kinase-like_dom_sf"/>
</dbReference>
<dbReference type="PANTHER" id="PTHR40086">
    <property type="entry name" value="PHOSPHOTRANSFERASE YTMP-RELATED"/>
    <property type="match status" value="1"/>
</dbReference>
<sequence>MAAEPVSATRRPAPADALHVDPHCIKGPFRGSHHETYFFPVMSPETGLPVPVKCREPRAGLLWFDRRCFKSEEGLVQALRGRISSLPGIVLHAGGVSLQRFVEGATLGEAYGRAGPLPEEVVRQLMRLVSELAAIRAGNLDADRTCEPADRPHDGDTEGFLERLVLFVEERVLRANSAEYGGIFTELGVTDAALHSLRRRVSGLTRRPFCLLHGDLHRENLILDAHGKVWTIDWELAMVGDPLYDLATHLHLMRYPAAQAAEVTGAWAAAVEEALPGGSAGWYEDLERLLDFKRAQSVFTDTIRSALTLAAAGEPDRTLLERTAARLHDVLAAAAGPLGLTAVPSAWEIGNALTAWHKRSGAETASAGASVR</sequence>
<name>A0ABY3WWM4_9ACTN</name>
<protein>
    <submittedName>
        <fullName evidence="2">Aminoglycoside phosphotransferase family protein</fullName>
    </submittedName>
</protein>
<dbReference type="Pfam" id="PF01636">
    <property type="entry name" value="APH"/>
    <property type="match status" value="1"/>
</dbReference>
<organism evidence="2 3">
    <name type="scientific">Streptomyces formicae</name>
    <dbReference type="NCBI Taxonomy" id="1616117"/>
    <lineage>
        <taxon>Bacteria</taxon>
        <taxon>Bacillati</taxon>
        <taxon>Actinomycetota</taxon>
        <taxon>Actinomycetes</taxon>
        <taxon>Kitasatosporales</taxon>
        <taxon>Streptomycetaceae</taxon>
        <taxon>Streptomyces</taxon>
    </lineage>
</organism>
<evidence type="ECO:0000313" key="3">
    <source>
        <dbReference type="Proteomes" id="UP000828924"/>
    </source>
</evidence>